<dbReference type="GeneID" id="81470131"/>
<dbReference type="RefSeq" id="WP_187573974.1">
    <property type="nucleotide sequence ID" value="NZ_CP060731.1"/>
</dbReference>
<feature type="signal peptide" evidence="1">
    <location>
        <begin position="1"/>
        <end position="26"/>
    </location>
</feature>
<protein>
    <recommendedName>
        <fullName evidence="4">L,D-transpeptidase family protein</fullName>
    </recommendedName>
</protein>
<dbReference type="PANTHER" id="PTHR38589">
    <property type="entry name" value="BLR0621 PROTEIN"/>
    <property type="match status" value="1"/>
</dbReference>
<dbReference type="Proteomes" id="UP000515838">
    <property type="component" value="Chromosome"/>
</dbReference>
<accession>A0A7G9TEV0</accession>
<dbReference type="PANTHER" id="PTHR38589:SF1">
    <property type="entry name" value="BLR0621 PROTEIN"/>
    <property type="match status" value="1"/>
</dbReference>
<keyword evidence="1" id="KW-0732">Signal</keyword>
<sequence length="263" mass="28277">MPILSFPHRSLRAFGLAALMACGANARATGQPASAPQAWRDARQLVLVVTDGWDAATGTLQRFELRDGRWQAASTPSPISVGRNGAAWGLGLHPAQSGGPQKQEGDGRAPAGVFTLGEAFGYAGEAATAMPYRPMQATSYCIDVPDSPLYNRIIDTRTEGEAAAKGSTEPMRLDLHNNGDPRYREGLVIGHNPTATPRAGSCIFAHLWRTPGEPTAGCTAMAAETMDGLLAWLRPDARPVFVLLPRAEYERLAYDWRLPERAP</sequence>
<gene>
    <name evidence="2" type="ORF">IAE60_04080</name>
</gene>
<evidence type="ECO:0000313" key="2">
    <source>
        <dbReference type="EMBL" id="QNN78625.1"/>
    </source>
</evidence>
<organism evidence="2 3">
    <name type="scientific">Pseudoxanthomonas mexicana</name>
    <dbReference type="NCBI Taxonomy" id="128785"/>
    <lineage>
        <taxon>Bacteria</taxon>
        <taxon>Pseudomonadati</taxon>
        <taxon>Pseudomonadota</taxon>
        <taxon>Gammaproteobacteria</taxon>
        <taxon>Lysobacterales</taxon>
        <taxon>Lysobacteraceae</taxon>
        <taxon>Pseudoxanthomonas</taxon>
    </lineage>
</organism>
<dbReference type="EMBL" id="CP060731">
    <property type="protein sequence ID" value="QNN78625.1"/>
    <property type="molecule type" value="Genomic_DNA"/>
</dbReference>
<feature type="chain" id="PRO_5028984983" description="L,D-transpeptidase family protein" evidence="1">
    <location>
        <begin position="27"/>
        <end position="263"/>
    </location>
</feature>
<evidence type="ECO:0000313" key="3">
    <source>
        <dbReference type="Proteomes" id="UP000515838"/>
    </source>
</evidence>
<proteinExistence type="predicted"/>
<name>A0A7G9TEV0_PSEMX</name>
<dbReference type="AlphaFoldDB" id="A0A7G9TEV0"/>
<evidence type="ECO:0000256" key="1">
    <source>
        <dbReference type="SAM" id="SignalP"/>
    </source>
</evidence>
<reference evidence="2 3" key="1">
    <citation type="submission" date="2020-08" db="EMBL/GenBank/DDBJ databases">
        <title>Streptomycin Non-resistant strain, P. mexicana.</title>
        <authorList>
            <person name="Ganesh-Kumar S."/>
            <person name="Zhe T."/>
            <person name="Yu Z."/>
            <person name="Min Y."/>
        </authorList>
    </citation>
    <scope>NUCLEOTIDE SEQUENCE [LARGE SCALE GENOMIC DNA]</scope>
    <source>
        <strain evidence="2 3">GTZY2</strain>
    </source>
</reference>
<evidence type="ECO:0008006" key="4">
    <source>
        <dbReference type="Google" id="ProtNLM"/>
    </source>
</evidence>